<accession>G8WQY5</accession>
<name>F8JWG4_STREN</name>
<gene>
    <name evidence="2" type="ordered locus">SCATT_33730</name>
</gene>
<dbReference type="KEGG" id="scy:SCATT_33730"/>
<protein>
    <submittedName>
        <fullName evidence="2">von Willebrand factor type A</fullName>
    </submittedName>
</protein>
<dbReference type="PATRIC" id="fig|1003195.11.peg.4853"/>
<dbReference type="Pfam" id="PF00656">
    <property type="entry name" value="Peptidase_C14"/>
    <property type="match status" value="1"/>
</dbReference>
<organism evidence="2 3">
    <name type="scientific">Streptantibioticus cattleyicolor (strain ATCC 35852 / DSM 46488 / JCM 4925 / NBRC 14057 / NRRL 8057)</name>
    <name type="common">Streptomyces cattleya</name>
    <dbReference type="NCBI Taxonomy" id="1003195"/>
    <lineage>
        <taxon>Bacteria</taxon>
        <taxon>Bacillati</taxon>
        <taxon>Actinomycetota</taxon>
        <taxon>Actinomycetes</taxon>
        <taxon>Kitasatosporales</taxon>
        <taxon>Streptomycetaceae</taxon>
        <taxon>Streptantibioticus</taxon>
    </lineage>
</organism>
<evidence type="ECO:0000313" key="2">
    <source>
        <dbReference type="EMBL" id="AEW95744.1"/>
    </source>
</evidence>
<dbReference type="OrthoDB" id="3542505at2"/>
<dbReference type="GO" id="GO:0006508">
    <property type="term" value="P:proteolysis"/>
    <property type="evidence" value="ECO:0007669"/>
    <property type="project" value="InterPro"/>
</dbReference>
<dbReference type="NCBIfam" id="NF047832">
    <property type="entry name" value="caspase_w_EACC1"/>
    <property type="match status" value="1"/>
</dbReference>
<dbReference type="RefSeq" id="WP_014144111.1">
    <property type="nucleotide sequence ID" value="NC_016111.1"/>
</dbReference>
<dbReference type="GO" id="GO:0004197">
    <property type="term" value="F:cysteine-type endopeptidase activity"/>
    <property type="evidence" value="ECO:0007669"/>
    <property type="project" value="InterPro"/>
</dbReference>
<reference evidence="3" key="1">
    <citation type="submission" date="2011-12" db="EMBL/GenBank/DDBJ databases">
        <title>Complete genome sequence of Streptomyces cattleya strain DSM 46488.</title>
        <authorList>
            <person name="Ou H.-Y."/>
            <person name="Li P."/>
            <person name="Zhao C."/>
            <person name="O'Hagan D."/>
            <person name="Deng Z."/>
        </authorList>
    </citation>
    <scope>NUCLEOTIDE SEQUENCE [LARGE SCALE GENOMIC DNA]</scope>
    <source>
        <strain evidence="3">ATCC 35852 / DSM 46488 / JCM 4925 / NBRC 14057 / NRRL 8057</strain>
    </source>
</reference>
<dbReference type="Gene3D" id="3.40.50.1460">
    <property type="match status" value="1"/>
</dbReference>
<evidence type="ECO:0000259" key="1">
    <source>
        <dbReference type="Pfam" id="PF00656"/>
    </source>
</evidence>
<proteinExistence type="predicted"/>
<keyword evidence="3" id="KW-1185">Reference proteome</keyword>
<dbReference type="AlphaFoldDB" id="F8JWG4"/>
<dbReference type="InterPro" id="IPR011600">
    <property type="entry name" value="Pept_C14_caspase"/>
</dbReference>
<sequence length="843" mass="89381">MAYEPNASRSRAVLIGVYAYEHRADFANLPSVRTNVRKLHEVLTDRTLGRMLRTTVEAPRESCTRDEALRLIRTSAAQATDLLLVYFAGHGYMDVLGDELYLMTRESSRRTARTTGIPYTGLLAELARSRAERVVLILDCCCSGNAKLESLDDRKFSLLVSSRPRSIIYGGDGIAPTPFTAALLKLLTTGTHEDGSVTVQSLGQGLKEIAEAEAAAIDPDADYDPWVPREVSSGGAGDTVLSAARHHHAEPWWRAAASRAGQRLRRVIGYLGFCWKTWAWGPGQPWWHRLLAGVVITAALAGLGMGVLTATRPEPLCPTPLELRALTSPETRDALAAVADAFRTSQEDLRPLGGRPAGCYQINVTVQAAPSDQTVAAFSDSAAWAEPQLACPQPGSTASPCPEPLRDVGPHPDVWLPASATEYQRVADAVRRPESAVSLGVPFTVARSPAVLAVSRRDGLTGRARAGETDADLVRAATAQGFTVRGAAPLSSDTALVHALHLPAGTGTDDPAPRGDDTAVICDAATATGQRRALLITEAEAAALFDPTMPGRPSCLGQYADPYTAYYPRDVPGLDLTFVPVTWRDAHADTAQRTEAVRRFAQWLRSPDGLRELGREGFRGADPKARPTTAPLLRDVFVRDPGPPPPPPPAADVDALVRRYGQPGGRRDVLFAVDVSTSSYSGSRAATIRSVLSAAVGGLAADDRYGIAAIPGSTGTDGHPAAPLPLGTHPAADAHRAIGALTAVDDDAPIAAALTGWSDQLARDHAGLPLLVLITDDEDSRGISRPPRGDVPVVVVSTEEFGCKLDFNIELTRAKGACLDASQDLPGRIGRTIAQLTATGGTG</sequence>
<dbReference type="SUPFAM" id="SSF52129">
    <property type="entry name" value="Caspase-like"/>
    <property type="match status" value="1"/>
</dbReference>
<dbReference type="EMBL" id="CP003219">
    <property type="protein sequence ID" value="AEW95744.1"/>
    <property type="molecule type" value="Genomic_DNA"/>
</dbReference>
<dbReference type="eggNOG" id="COG4249">
    <property type="taxonomic scope" value="Bacteria"/>
</dbReference>
<dbReference type="SUPFAM" id="SSF53300">
    <property type="entry name" value="vWA-like"/>
    <property type="match status" value="1"/>
</dbReference>
<dbReference type="InterPro" id="IPR029030">
    <property type="entry name" value="Caspase-like_dom_sf"/>
</dbReference>
<evidence type="ECO:0000313" key="3">
    <source>
        <dbReference type="Proteomes" id="UP000007842"/>
    </source>
</evidence>
<feature type="domain" description="Peptidase C14 caspase" evidence="1">
    <location>
        <begin position="10"/>
        <end position="193"/>
    </location>
</feature>
<dbReference type="STRING" id="1003195.SCATT_33730"/>
<dbReference type="Proteomes" id="UP000007842">
    <property type="component" value="Chromosome"/>
</dbReference>
<dbReference type="Pfam" id="PF13531">
    <property type="entry name" value="SBP_bac_11"/>
    <property type="match status" value="1"/>
</dbReference>
<dbReference type="InterPro" id="IPR036465">
    <property type="entry name" value="vWFA_dom_sf"/>
</dbReference>
<dbReference type="KEGG" id="sct:SCAT_3382"/>
<dbReference type="HOGENOM" id="CLU_336464_0_0_11"/>
<accession>F8JWG4</accession>
<dbReference type="Gene3D" id="3.40.50.410">
    <property type="entry name" value="von Willebrand factor, type A domain"/>
    <property type="match status" value="1"/>
</dbReference>